<evidence type="ECO:0000256" key="1">
    <source>
        <dbReference type="SAM" id="Phobius"/>
    </source>
</evidence>
<dbReference type="EMBL" id="AUPL01004668">
    <property type="protein sequence ID" value="ESL07639.1"/>
    <property type="molecule type" value="Genomic_DNA"/>
</dbReference>
<reference evidence="2 3" key="1">
    <citation type="submission" date="2013-07" db="EMBL/GenBank/DDBJ databases">
        <authorList>
            <person name="Stoco P.H."/>
            <person name="Wagner G."/>
            <person name="Gerber A."/>
            <person name="Zaha A."/>
            <person name="Thompson C."/>
            <person name="Bartholomeu D.C."/>
            <person name="Luckemeyer D.D."/>
            <person name="Bahia D."/>
            <person name="Loreto E."/>
            <person name="Prestes E.B."/>
            <person name="Lima F.M."/>
            <person name="Rodrigues-Luiz G."/>
            <person name="Vallejo G.A."/>
            <person name="Filho J.F."/>
            <person name="Monteiro K.M."/>
            <person name="Tyler K.M."/>
            <person name="de Almeida L.G."/>
            <person name="Ortiz M.F."/>
            <person name="Siervo M.A."/>
            <person name="de Moraes M.H."/>
            <person name="Cunha O.L."/>
            <person name="Mendonca-Neto R."/>
            <person name="Silva R."/>
            <person name="Teixeira S.M."/>
            <person name="Murta S.M."/>
            <person name="Sincero T.C."/>
            <person name="Mendes T.A."/>
            <person name="Urmenyi T.P."/>
            <person name="Silva V.G."/>
            <person name="da Rocha W.D."/>
            <person name="Andersson B."/>
            <person name="Romanha A.J."/>
            <person name="Steindel M."/>
            <person name="de Vasconcelos A.T."/>
            <person name="Grisard E.C."/>
        </authorList>
    </citation>
    <scope>NUCLEOTIDE SEQUENCE [LARGE SCALE GENOMIC DNA]</scope>
    <source>
        <strain evidence="2 3">SC58</strain>
    </source>
</reference>
<feature type="transmembrane region" description="Helical" evidence="1">
    <location>
        <begin position="161"/>
        <end position="178"/>
    </location>
</feature>
<dbReference type="Proteomes" id="UP000031737">
    <property type="component" value="Unassembled WGS sequence"/>
</dbReference>
<keyword evidence="1" id="KW-0472">Membrane</keyword>
<dbReference type="AlphaFoldDB" id="A0A061IY99"/>
<organism evidence="2 3">
    <name type="scientific">Trypanosoma rangeli SC58</name>
    <dbReference type="NCBI Taxonomy" id="429131"/>
    <lineage>
        <taxon>Eukaryota</taxon>
        <taxon>Discoba</taxon>
        <taxon>Euglenozoa</taxon>
        <taxon>Kinetoplastea</taxon>
        <taxon>Metakinetoplastina</taxon>
        <taxon>Trypanosomatida</taxon>
        <taxon>Trypanosomatidae</taxon>
        <taxon>Trypanosoma</taxon>
        <taxon>Herpetosoma</taxon>
    </lineage>
</organism>
<evidence type="ECO:0000313" key="3">
    <source>
        <dbReference type="Proteomes" id="UP000031737"/>
    </source>
</evidence>
<sequence length="202" mass="22096">MTGTRLTPQQRDEFYEAVELQCAVSESLHAELQRSVTAQKREPKAAHRKKLMLSRTSILRKAFALMDVDKRGLIRTTDIPAMQCLLEAERKQLEAKAGGGAATATVFARAKAEQRQLSGMIDAKRAAKNSNSASLSAATEVALYGLVIDVIFPLIRASNLVVFDFASLGLLVFGSLYLSEKGASASFVEWREAARRCFEALA</sequence>
<keyword evidence="1" id="KW-0812">Transmembrane</keyword>
<dbReference type="VEuPathDB" id="TriTrypDB:TRSC58_04668"/>
<accession>A0A061IY99</accession>
<feature type="transmembrane region" description="Helical" evidence="1">
    <location>
        <begin position="133"/>
        <end position="155"/>
    </location>
</feature>
<comment type="caution">
    <text evidence="2">The sequence shown here is derived from an EMBL/GenBank/DDBJ whole genome shotgun (WGS) entry which is preliminary data.</text>
</comment>
<dbReference type="OrthoDB" id="243038at2759"/>
<gene>
    <name evidence="2" type="ORF">TRSC58_04668</name>
</gene>
<protein>
    <recommendedName>
        <fullName evidence="4">EF-hand domain-containing protein</fullName>
    </recommendedName>
</protein>
<keyword evidence="1" id="KW-1133">Transmembrane helix</keyword>
<name>A0A061IY99_TRYRA</name>
<proteinExistence type="predicted"/>
<evidence type="ECO:0000313" key="2">
    <source>
        <dbReference type="EMBL" id="ESL07639.1"/>
    </source>
</evidence>
<keyword evidence="3" id="KW-1185">Reference proteome</keyword>
<evidence type="ECO:0008006" key="4">
    <source>
        <dbReference type="Google" id="ProtNLM"/>
    </source>
</evidence>